<gene>
    <name evidence="1" type="ORF">P0Y53_11960</name>
</gene>
<name>A0AAJ6BJE6_9BACT</name>
<organism evidence="1 2">
    <name type="scientific">Candidatus Pseudobacter hemicellulosilyticus</name>
    <dbReference type="NCBI Taxonomy" id="3121375"/>
    <lineage>
        <taxon>Bacteria</taxon>
        <taxon>Pseudomonadati</taxon>
        <taxon>Bacteroidota</taxon>
        <taxon>Chitinophagia</taxon>
        <taxon>Chitinophagales</taxon>
        <taxon>Chitinophagaceae</taxon>
        <taxon>Pseudobacter</taxon>
    </lineage>
</organism>
<dbReference type="Proteomes" id="UP001220610">
    <property type="component" value="Chromosome"/>
</dbReference>
<dbReference type="EMBL" id="CP119311">
    <property type="protein sequence ID" value="WEK38212.1"/>
    <property type="molecule type" value="Genomic_DNA"/>
</dbReference>
<protein>
    <submittedName>
        <fullName evidence="1">Uncharacterized protein</fullName>
    </submittedName>
</protein>
<accession>A0AAJ6BJE6</accession>
<dbReference type="AlphaFoldDB" id="A0AAJ6BJE6"/>
<proteinExistence type="predicted"/>
<evidence type="ECO:0000313" key="1">
    <source>
        <dbReference type="EMBL" id="WEK38212.1"/>
    </source>
</evidence>
<evidence type="ECO:0000313" key="2">
    <source>
        <dbReference type="Proteomes" id="UP001220610"/>
    </source>
</evidence>
<sequence length="158" mass="18538">MKSSSIQEIKQELGSLKPKELVDICLRLAKSKKENKELLHFLLFEAHDEAGFVASVKQEINEAFAEINTDHWYYAKKGLRKILRIISKHSRHIGSKEGAIELLIHFCQELKTSGIPFYRNKVLENIYDQQVKKIRTLIKGVHEDMQFDYLRQVERLEE</sequence>
<reference evidence="1" key="1">
    <citation type="submission" date="2023-03" db="EMBL/GenBank/DDBJ databases">
        <title>Andean soil-derived lignocellulolytic bacterial consortium as a source of novel taxa and putative plastic-active enzymes.</title>
        <authorList>
            <person name="Diaz-Garcia L."/>
            <person name="Chuvochina M."/>
            <person name="Feuerriegel G."/>
            <person name="Bunk B."/>
            <person name="Sproer C."/>
            <person name="Streit W.R."/>
            <person name="Rodriguez L.M."/>
            <person name="Overmann J."/>
            <person name="Jimenez D.J."/>
        </authorList>
    </citation>
    <scope>NUCLEOTIDE SEQUENCE</scope>
    <source>
        <strain evidence="1">MAG 7</strain>
    </source>
</reference>